<comment type="subunit">
    <text evidence="5">Part of the ribosomal stalk of the 50S ribosomal subunit. The N-terminus interacts with L11 and the large rRNA to form the base of the stalk. The C-terminus forms an elongated spine to which L12 dimers bind in a sequential fashion forming a multimeric L10(L12)X complex.</text>
</comment>
<gene>
    <name evidence="5 6" type="primary">rplJ</name>
    <name evidence="5" type="synonym">rpl10</name>
    <name evidence="6" type="ORF">BJP36_21940</name>
</gene>
<proteinExistence type="inferred from homology"/>
<dbReference type="GO" id="GO:0070180">
    <property type="term" value="F:large ribosomal subunit rRNA binding"/>
    <property type="evidence" value="ECO:0007669"/>
    <property type="project" value="UniProtKB-UniRule"/>
</dbReference>
<dbReference type="InterPro" id="IPR022973">
    <property type="entry name" value="Ribosomal_uL10_bac"/>
</dbReference>
<reference evidence="7" key="1">
    <citation type="submission" date="2016-10" db="EMBL/GenBank/DDBJ databases">
        <title>Comparative genomics uncovers the prolific and rare metabolic potential of the cyanobacterial genus Moorea.</title>
        <authorList>
            <person name="Leao T."/>
            <person name="Castelao G."/>
            <person name="Korobeynikov A."/>
            <person name="Monroe E.A."/>
            <person name="Podell S."/>
            <person name="Glukhov E."/>
            <person name="Allen E."/>
            <person name="Gerwick W.H."/>
            <person name="Gerwick L."/>
        </authorList>
    </citation>
    <scope>NUCLEOTIDE SEQUENCE [LARGE SCALE GENOMIC DNA]</scope>
    <source>
        <strain evidence="7">JHB</strain>
    </source>
</reference>
<evidence type="ECO:0000256" key="2">
    <source>
        <dbReference type="ARBA" id="ARBA00022980"/>
    </source>
</evidence>
<evidence type="ECO:0000256" key="4">
    <source>
        <dbReference type="ARBA" id="ARBA00035202"/>
    </source>
</evidence>
<dbReference type="Gene3D" id="3.30.70.1730">
    <property type="match status" value="1"/>
</dbReference>
<dbReference type="GO" id="GO:0006412">
    <property type="term" value="P:translation"/>
    <property type="evidence" value="ECO:0007669"/>
    <property type="project" value="UniProtKB-UniRule"/>
</dbReference>
<comment type="function">
    <text evidence="5">Forms part of the ribosomal stalk, playing a central role in the interaction of the ribosome with GTP-bound translation factors.</text>
</comment>
<dbReference type="InterPro" id="IPR002363">
    <property type="entry name" value="Ribosomal_uL10_CS_bac"/>
</dbReference>
<accession>A0A1D9G3H3</accession>
<dbReference type="HAMAP" id="MF_00362">
    <property type="entry name" value="Ribosomal_uL10"/>
    <property type="match status" value="1"/>
</dbReference>
<dbReference type="PROSITE" id="PS01109">
    <property type="entry name" value="RIBOSOMAL_L10"/>
    <property type="match status" value="1"/>
</dbReference>
<organism evidence="6 7">
    <name type="scientific">Moorena producens (strain JHB)</name>
    <dbReference type="NCBI Taxonomy" id="1454205"/>
    <lineage>
        <taxon>Bacteria</taxon>
        <taxon>Bacillati</taxon>
        <taxon>Cyanobacteriota</taxon>
        <taxon>Cyanophyceae</taxon>
        <taxon>Coleofasciculales</taxon>
        <taxon>Coleofasciculaceae</taxon>
        <taxon>Moorena</taxon>
    </lineage>
</organism>
<evidence type="ECO:0000256" key="3">
    <source>
        <dbReference type="ARBA" id="ARBA00023274"/>
    </source>
</evidence>
<dbReference type="InterPro" id="IPR001790">
    <property type="entry name" value="Ribosomal_uL10"/>
</dbReference>
<sequence length="188" mass="20325">MGRTLDEKKTIVAELKQTLSESQLAVVIDYQGLSVAEITDLRNRLRPTGTICKVTKNTFMRLAVEEDENWQPMTEFLSGTSAFLLVKDDVGSAIRAYQEFKKAAKKTEFRGGVMQGQALNEEQVKAIADLPSKEELIAQVAGAINSIATKLAVGINEVPASLGRSINEVPASLGRCIQGVAAKEEGNS</sequence>
<keyword evidence="5" id="KW-0694">RNA-binding</keyword>
<keyword evidence="5" id="KW-0699">rRNA-binding</keyword>
<evidence type="ECO:0000256" key="5">
    <source>
        <dbReference type="HAMAP-Rule" id="MF_00362"/>
    </source>
</evidence>
<dbReference type="CDD" id="cd05797">
    <property type="entry name" value="Ribosomal_L10"/>
    <property type="match status" value="1"/>
</dbReference>
<dbReference type="NCBIfam" id="NF000955">
    <property type="entry name" value="PRK00099.1-1"/>
    <property type="match status" value="1"/>
</dbReference>
<dbReference type="AlphaFoldDB" id="A0A1D9G3H3"/>
<dbReference type="Pfam" id="PF00466">
    <property type="entry name" value="Ribosomal_L10"/>
    <property type="match status" value="1"/>
</dbReference>
<comment type="similarity">
    <text evidence="1 5">Belongs to the universal ribosomal protein uL10 family.</text>
</comment>
<dbReference type="PANTHER" id="PTHR11560">
    <property type="entry name" value="39S RIBOSOMAL PROTEIN L10, MITOCHONDRIAL"/>
    <property type="match status" value="1"/>
</dbReference>
<dbReference type="Proteomes" id="UP000176944">
    <property type="component" value="Chromosome"/>
</dbReference>
<dbReference type="InterPro" id="IPR043141">
    <property type="entry name" value="Ribosomal_uL10-like_sf"/>
</dbReference>
<dbReference type="GO" id="GO:0003735">
    <property type="term" value="F:structural constituent of ribosome"/>
    <property type="evidence" value="ECO:0007669"/>
    <property type="project" value="InterPro"/>
</dbReference>
<dbReference type="GO" id="GO:0015934">
    <property type="term" value="C:large ribosomal subunit"/>
    <property type="evidence" value="ECO:0007669"/>
    <property type="project" value="InterPro"/>
</dbReference>
<protein>
    <recommendedName>
        <fullName evidence="4 5">Large ribosomal subunit protein uL10</fullName>
    </recommendedName>
</protein>
<keyword evidence="2 5" id="KW-0689">Ribosomal protein</keyword>
<dbReference type="InterPro" id="IPR047865">
    <property type="entry name" value="Ribosomal_uL10_bac_type"/>
</dbReference>
<dbReference type="EMBL" id="CP017708">
    <property type="protein sequence ID" value="AOY82169.1"/>
    <property type="molecule type" value="Genomic_DNA"/>
</dbReference>
<keyword evidence="3 5" id="KW-0687">Ribonucleoprotein</keyword>
<dbReference type="Gene3D" id="6.10.250.290">
    <property type="match status" value="1"/>
</dbReference>
<name>A0A1D9G3H3_MOOP1</name>
<evidence type="ECO:0000313" key="6">
    <source>
        <dbReference type="EMBL" id="AOY82169.1"/>
    </source>
</evidence>
<evidence type="ECO:0000256" key="1">
    <source>
        <dbReference type="ARBA" id="ARBA00008889"/>
    </source>
</evidence>
<evidence type="ECO:0000313" key="7">
    <source>
        <dbReference type="Proteomes" id="UP000176944"/>
    </source>
</evidence>
<dbReference type="SUPFAM" id="SSF160369">
    <property type="entry name" value="Ribosomal protein L10-like"/>
    <property type="match status" value="1"/>
</dbReference>